<dbReference type="OrthoDB" id="245202at2"/>
<dbReference type="STRING" id="756272.Plabr_3929"/>
<name>F0STN7_RUBBR</name>
<feature type="signal peptide" evidence="1">
    <location>
        <begin position="1"/>
        <end position="20"/>
    </location>
</feature>
<dbReference type="KEGG" id="pbs:Plabr_3929"/>
<evidence type="ECO:0000256" key="1">
    <source>
        <dbReference type="SAM" id="SignalP"/>
    </source>
</evidence>
<dbReference type="InterPro" id="IPR029062">
    <property type="entry name" value="Class_I_gatase-like"/>
</dbReference>
<dbReference type="RefSeq" id="WP_013630223.1">
    <property type="nucleotide sequence ID" value="NC_015174.1"/>
</dbReference>
<gene>
    <name evidence="3" type="ordered locus">Plabr_3929</name>
</gene>
<keyword evidence="4" id="KW-1185">Reference proteome</keyword>
<sequence>MMNRLLVLAVVACSFSTATAAEPVVYEGKSGPGVGKHIVFLAGDHEYRSEETLPALARILAKHHGYRCTVLFTVHPETGEIDPAADNLPGTEALATADLAVIFLRFKNLPAEQMQPIIDYLDRAGPVVGLRTATHAFKIPKNSQFVRFDFQYEGDEYHRGFGRQVLGESWSGHYGKNHEMSTRLTVVPAEKDHPIMRGVTQPWVQAGGYWTEPMEDSTVLALAQPLNGMTPDSPIAEDKDPCPGAWTRHYEGKGGKKGRVFTTTYGASEDLLDDDFRRMMVNACFWAAGDETKIKPGLKIDFVGDYNPVMFCNGGHRRGVKPADIADYDSPIFDPEAEVIVPKNRQKYLKK</sequence>
<dbReference type="Gene3D" id="3.40.50.880">
    <property type="match status" value="1"/>
</dbReference>
<dbReference type="eggNOG" id="COG3828">
    <property type="taxonomic scope" value="Bacteria"/>
</dbReference>
<dbReference type="InterPro" id="IPR029010">
    <property type="entry name" value="ThuA-like"/>
</dbReference>
<accession>F0STN7</accession>
<dbReference type="Proteomes" id="UP000006860">
    <property type="component" value="Chromosome"/>
</dbReference>
<feature type="chain" id="PRO_5003258845" evidence="1">
    <location>
        <begin position="21"/>
        <end position="351"/>
    </location>
</feature>
<protein>
    <submittedName>
        <fullName evidence="3">Signal peptide-domain containing protein</fullName>
    </submittedName>
</protein>
<dbReference type="HOGENOM" id="CLU_068674_0_0_0"/>
<organism evidence="3 4">
    <name type="scientific">Rubinisphaera brasiliensis (strain ATCC 49424 / DSM 5305 / JCM 21570 / IAM 15109 / NBRC 103401 / IFAM 1448)</name>
    <name type="common">Planctomyces brasiliensis</name>
    <dbReference type="NCBI Taxonomy" id="756272"/>
    <lineage>
        <taxon>Bacteria</taxon>
        <taxon>Pseudomonadati</taxon>
        <taxon>Planctomycetota</taxon>
        <taxon>Planctomycetia</taxon>
        <taxon>Planctomycetales</taxon>
        <taxon>Planctomycetaceae</taxon>
        <taxon>Rubinisphaera</taxon>
    </lineage>
</organism>
<evidence type="ECO:0000313" key="4">
    <source>
        <dbReference type="Proteomes" id="UP000006860"/>
    </source>
</evidence>
<dbReference type="EMBL" id="CP002546">
    <property type="protein sequence ID" value="ADY61506.1"/>
    <property type="molecule type" value="Genomic_DNA"/>
</dbReference>
<dbReference type="Pfam" id="PF06283">
    <property type="entry name" value="ThuA"/>
    <property type="match status" value="1"/>
</dbReference>
<dbReference type="AlphaFoldDB" id="F0STN7"/>
<feature type="domain" description="ThuA-like" evidence="2">
    <location>
        <begin position="88"/>
        <end position="287"/>
    </location>
</feature>
<evidence type="ECO:0000259" key="2">
    <source>
        <dbReference type="Pfam" id="PF06283"/>
    </source>
</evidence>
<evidence type="ECO:0000313" key="3">
    <source>
        <dbReference type="EMBL" id="ADY61506.1"/>
    </source>
</evidence>
<keyword evidence="1" id="KW-0732">Signal</keyword>
<reference evidence="4" key="1">
    <citation type="submission" date="2011-02" db="EMBL/GenBank/DDBJ databases">
        <title>The complete genome of Planctomyces brasiliensis DSM 5305.</title>
        <authorList>
            <person name="Lucas S."/>
            <person name="Copeland A."/>
            <person name="Lapidus A."/>
            <person name="Bruce D."/>
            <person name="Goodwin L."/>
            <person name="Pitluck S."/>
            <person name="Kyrpides N."/>
            <person name="Mavromatis K."/>
            <person name="Pagani I."/>
            <person name="Ivanova N."/>
            <person name="Ovchinnikova G."/>
            <person name="Lu M."/>
            <person name="Detter J.C."/>
            <person name="Han C."/>
            <person name="Land M."/>
            <person name="Hauser L."/>
            <person name="Markowitz V."/>
            <person name="Cheng J.-F."/>
            <person name="Hugenholtz P."/>
            <person name="Woyke T."/>
            <person name="Wu D."/>
            <person name="Tindall B."/>
            <person name="Pomrenke H.G."/>
            <person name="Brambilla E."/>
            <person name="Klenk H.-P."/>
            <person name="Eisen J.A."/>
        </authorList>
    </citation>
    <scope>NUCLEOTIDE SEQUENCE [LARGE SCALE GENOMIC DNA]</scope>
    <source>
        <strain evidence="4">ATCC 49424 / DSM 5305 / JCM 21570 / NBRC 103401 / IFAM 1448</strain>
    </source>
</reference>
<proteinExistence type="predicted"/>
<dbReference type="SUPFAM" id="SSF52317">
    <property type="entry name" value="Class I glutamine amidotransferase-like"/>
    <property type="match status" value="1"/>
</dbReference>